<keyword evidence="1" id="KW-1133">Transmembrane helix</keyword>
<gene>
    <name evidence="2" type="ORF">M3M35_05320</name>
</gene>
<feature type="transmembrane region" description="Helical" evidence="1">
    <location>
        <begin position="61"/>
        <end position="81"/>
    </location>
</feature>
<organism evidence="2 3">
    <name type="scientific">Fructilactobacillus myrtifloralis</name>
    <dbReference type="NCBI Taxonomy" id="2940301"/>
    <lineage>
        <taxon>Bacteria</taxon>
        <taxon>Bacillati</taxon>
        <taxon>Bacillota</taxon>
        <taxon>Bacilli</taxon>
        <taxon>Lactobacillales</taxon>
        <taxon>Lactobacillaceae</taxon>
        <taxon>Fructilactobacillus</taxon>
    </lineage>
</organism>
<sequence>MANILSGRSLIIIVAIIMMVGFVIFFSYDIWNNGPVFLDNDEPTAKNKHGRKNNKIDKKELAMILIPLILVFGIFTVKSIVSRVDSPATITNDSKRVLATRGRVVDIDRKDGAVLIATNAQKRQRPLLAKLNGRLVLPYSPKPVFMYDGLSLNRNTLLDLQVGDPVNVWVHPFKMKYKNYSNFPETKNAKDEVNFLNKAKVNGEVSKR</sequence>
<feature type="transmembrane region" description="Helical" evidence="1">
    <location>
        <begin position="9"/>
        <end position="28"/>
    </location>
</feature>
<keyword evidence="3" id="KW-1185">Reference proteome</keyword>
<reference evidence="2" key="1">
    <citation type="submission" date="2022-05" db="EMBL/GenBank/DDBJ databases">
        <authorList>
            <person name="Oliphant S.A."/>
            <person name="Watson-Haigh N.S."/>
            <person name="Sumby K.M."/>
            <person name="Gardner J.M."/>
            <person name="Jiranek V."/>
        </authorList>
    </citation>
    <scope>NUCLEOTIDE SEQUENCE</scope>
    <source>
        <strain evidence="2">KI16_H9</strain>
    </source>
</reference>
<evidence type="ECO:0000313" key="3">
    <source>
        <dbReference type="Proteomes" id="UP001056707"/>
    </source>
</evidence>
<protein>
    <submittedName>
        <fullName evidence="2">Uncharacterized protein</fullName>
    </submittedName>
</protein>
<evidence type="ECO:0000313" key="2">
    <source>
        <dbReference type="EMBL" id="USS84728.1"/>
    </source>
</evidence>
<dbReference type="RefSeq" id="WP_252749631.1">
    <property type="nucleotide sequence ID" value="NZ_CP097116.1"/>
</dbReference>
<proteinExistence type="predicted"/>
<dbReference type="EMBL" id="CP097116">
    <property type="protein sequence ID" value="USS84728.1"/>
    <property type="molecule type" value="Genomic_DNA"/>
</dbReference>
<keyword evidence="1" id="KW-0812">Transmembrane</keyword>
<name>A0ABY5BNR1_9LACO</name>
<evidence type="ECO:0000256" key="1">
    <source>
        <dbReference type="SAM" id="Phobius"/>
    </source>
</evidence>
<keyword evidence="1" id="KW-0472">Membrane</keyword>
<dbReference type="Proteomes" id="UP001056707">
    <property type="component" value="Chromosome"/>
</dbReference>
<accession>A0ABY5BNR1</accession>